<evidence type="ECO:0000256" key="1">
    <source>
        <dbReference type="SAM" id="MobiDB-lite"/>
    </source>
</evidence>
<evidence type="ECO:0000313" key="4">
    <source>
        <dbReference type="Proteomes" id="UP001479933"/>
    </source>
</evidence>
<name>A0ABZ2TZM6_9ACTN</name>
<proteinExistence type="predicted"/>
<feature type="transmembrane region" description="Helical" evidence="2">
    <location>
        <begin position="80"/>
        <end position="102"/>
    </location>
</feature>
<accession>A0ABZ2TZM6</accession>
<organism evidence="3 4">
    <name type="scientific">Gordonia hydrophobica</name>
    <dbReference type="NCBI Taxonomy" id="40516"/>
    <lineage>
        <taxon>Bacteria</taxon>
        <taxon>Bacillati</taxon>
        <taxon>Actinomycetota</taxon>
        <taxon>Actinomycetes</taxon>
        <taxon>Mycobacteriales</taxon>
        <taxon>Gordoniaceae</taxon>
        <taxon>Gordonia</taxon>
    </lineage>
</organism>
<sequence>MAGIESRDYMGGIVLGAQPEVLTASANGAVNEVVAQLATPLESALAQQSGVPPGGEPTVTLTDVAPFSDEDPNGALLNSAFFPMLFGGIIGGVLISTVIVGARRRILAVTTYAIVGGIVLASILQLWFGSIQGNYLLNVGAFAVAIAAIAAPMIGCVALIGRAGTAIGPVVMMLFANPISGSALPSQFLPGAWGEIGQWFPPGASATLVRELSYFPQADTTSSWLVLAGWIVGGVILTAVGHRRSVSAPPKPTASDDGYTKPVPALSS</sequence>
<keyword evidence="2" id="KW-0812">Transmembrane</keyword>
<feature type="transmembrane region" description="Helical" evidence="2">
    <location>
        <begin position="222"/>
        <end position="241"/>
    </location>
</feature>
<keyword evidence="2" id="KW-0472">Membrane</keyword>
<evidence type="ECO:0000256" key="2">
    <source>
        <dbReference type="SAM" id="Phobius"/>
    </source>
</evidence>
<feature type="transmembrane region" description="Helical" evidence="2">
    <location>
        <begin position="109"/>
        <end position="129"/>
    </location>
</feature>
<dbReference type="EMBL" id="CP136137">
    <property type="protein sequence ID" value="WYY06913.1"/>
    <property type="molecule type" value="Genomic_DNA"/>
</dbReference>
<feature type="transmembrane region" description="Helical" evidence="2">
    <location>
        <begin position="135"/>
        <end position="159"/>
    </location>
</feature>
<feature type="transmembrane region" description="Helical" evidence="2">
    <location>
        <begin position="166"/>
        <end position="184"/>
    </location>
</feature>
<keyword evidence="4" id="KW-1185">Reference proteome</keyword>
<evidence type="ECO:0008006" key="5">
    <source>
        <dbReference type="Google" id="ProtNLM"/>
    </source>
</evidence>
<gene>
    <name evidence="3" type="ORF">RVF87_18040</name>
</gene>
<feature type="region of interest" description="Disordered" evidence="1">
    <location>
        <begin position="245"/>
        <end position="268"/>
    </location>
</feature>
<dbReference type="RefSeq" id="WP_204701102.1">
    <property type="nucleotide sequence ID" value="NZ_CP136137.1"/>
</dbReference>
<protein>
    <recommendedName>
        <fullName evidence="5">ABC transporter permease</fullName>
    </recommendedName>
</protein>
<keyword evidence="2" id="KW-1133">Transmembrane helix</keyword>
<evidence type="ECO:0000313" key="3">
    <source>
        <dbReference type="EMBL" id="WYY06913.1"/>
    </source>
</evidence>
<dbReference type="Proteomes" id="UP001479933">
    <property type="component" value="Chromosome"/>
</dbReference>
<reference evidence="3 4" key="1">
    <citation type="journal article" date="2023" name="Virus Evol.">
        <title>Computational host range prediction-The good, the bad, and the ugly.</title>
        <authorList>
            <person name="Howell A.A."/>
            <person name="Versoza C.J."/>
            <person name="Pfeifer S.P."/>
        </authorList>
    </citation>
    <scope>NUCLEOTIDE SEQUENCE [LARGE SCALE GENOMIC DNA]</scope>
    <source>
        <strain evidence="3 4">1610/1b</strain>
    </source>
</reference>